<name>F0Z9M6_DICPU</name>
<dbReference type="InterPro" id="IPR024964">
    <property type="entry name" value="CTLH/CRA"/>
</dbReference>
<dbReference type="OMA" id="KMILWAQ"/>
<dbReference type="PROSITE" id="PS50896">
    <property type="entry name" value="LISH"/>
    <property type="match status" value="1"/>
</dbReference>
<dbReference type="GO" id="GO:0005737">
    <property type="term" value="C:cytoplasm"/>
    <property type="evidence" value="ECO:0000318"/>
    <property type="project" value="GO_Central"/>
</dbReference>
<dbReference type="GO" id="GO:0043161">
    <property type="term" value="P:proteasome-mediated ubiquitin-dependent protein catabolic process"/>
    <property type="evidence" value="ECO:0000318"/>
    <property type="project" value="GO_Central"/>
</dbReference>
<dbReference type="STRING" id="5786.F0Z9M6"/>
<gene>
    <name evidence="2" type="ORF">DICPUDRAFT_52718</name>
</gene>
<evidence type="ECO:0000313" key="3">
    <source>
        <dbReference type="Proteomes" id="UP000001064"/>
    </source>
</evidence>
<evidence type="ECO:0000313" key="2">
    <source>
        <dbReference type="EMBL" id="EGC39326.1"/>
    </source>
</evidence>
<proteinExistence type="predicted"/>
<dbReference type="GeneID" id="10510044"/>
<keyword evidence="3" id="KW-1185">Reference proteome</keyword>
<sequence length="220" mass="24939">MNKKVISKKEWEEKLSEVNISKQDLNKLVMNFLVIEGYQEAAAKFQEESGTSSIVDLNSIADRMAIRSAIQSGDVEKGIEIVNDLNPEILDTNPQLYFHLQQQKLIELIRKGQISEALKFAQEELASQGEENEKFLEELEKTISLLAFEDTSKSPIASLLDHSQRQKTAGELNAAILTSQSQDKDPKLPTIIKLLKWAQTQLDSKCQYPRIKNFVNGEFE</sequence>
<dbReference type="PANTHER" id="PTHR12864">
    <property type="entry name" value="RAN BINDING PROTEIN 9-RELATED"/>
    <property type="match status" value="1"/>
</dbReference>
<accession>F0Z9M6</accession>
<dbReference type="OrthoDB" id="2415936at2759"/>
<dbReference type="RefSeq" id="XP_003284114.1">
    <property type="nucleotide sequence ID" value="XM_003284066.1"/>
</dbReference>
<dbReference type="EMBL" id="GL870959">
    <property type="protein sequence ID" value="EGC39326.1"/>
    <property type="molecule type" value="Genomic_DNA"/>
</dbReference>
<dbReference type="InterPro" id="IPR006595">
    <property type="entry name" value="CTLH_C"/>
</dbReference>
<dbReference type="KEGG" id="dpp:DICPUDRAFT_52718"/>
<feature type="domain" description="CTLH" evidence="1">
    <location>
        <begin position="59"/>
        <end position="116"/>
    </location>
</feature>
<dbReference type="InterPro" id="IPR006594">
    <property type="entry name" value="LisH"/>
</dbReference>
<dbReference type="VEuPathDB" id="AmoebaDB:DICPUDRAFT_52718"/>
<dbReference type="PROSITE" id="PS50897">
    <property type="entry name" value="CTLH"/>
    <property type="match status" value="1"/>
</dbReference>
<dbReference type="SMART" id="SM00667">
    <property type="entry name" value="LisH"/>
    <property type="match status" value="1"/>
</dbReference>
<dbReference type="AlphaFoldDB" id="F0Z9M6"/>
<dbReference type="GO" id="GO:0005634">
    <property type="term" value="C:nucleus"/>
    <property type="evidence" value="ECO:0000318"/>
    <property type="project" value="GO_Central"/>
</dbReference>
<dbReference type="eggNOG" id="KOG2659">
    <property type="taxonomic scope" value="Eukaryota"/>
</dbReference>
<dbReference type="Proteomes" id="UP000001064">
    <property type="component" value="Unassembled WGS sequence"/>
</dbReference>
<dbReference type="SMART" id="SM00757">
    <property type="entry name" value="CRA"/>
    <property type="match status" value="1"/>
</dbReference>
<dbReference type="Pfam" id="PF10607">
    <property type="entry name" value="CTLH"/>
    <property type="match status" value="1"/>
</dbReference>
<organism evidence="2 3">
    <name type="scientific">Dictyostelium purpureum</name>
    <name type="common">Slime mold</name>
    <dbReference type="NCBI Taxonomy" id="5786"/>
    <lineage>
        <taxon>Eukaryota</taxon>
        <taxon>Amoebozoa</taxon>
        <taxon>Evosea</taxon>
        <taxon>Eumycetozoa</taxon>
        <taxon>Dictyostelia</taxon>
        <taxon>Dictyosteliales</taxon>
        <taxon>Dictyosteliaceae</taxon>
        <taxon>Dictyostelium</taxon>
    </lineage>
</organism>
<dbReference type="InterPro" id="IPR013144">
    <property type="entry name" value="CRA_dom"/>
</dbReference>
<reference evidence="3" key="1">
    <citation type="journal article" date="2011" name="Genome Biol.">
        <title>Comparative genomics of the social amoebae Dictyostelium discoideum and Dictyostelium purpureum.</title>
        <authorList>
            <consortium name="US DOE Joint Genome Institute (JGI-PGF)"/>
            <person name="Sucgang R."/>
            <person name="Kuo A."/>
            <person name="Tian X."/>
            <person name="Salerno W."/>
            <person name="Parikh A."/>
            <person name="Feasley C.L."/>
            <person name="Dalin E."/>
            <person name="Tu H."/>
            <person name="Huang E."/>
            <person name="Barry K."/>
            <person name="Lindquist E."/>
            <person name="Shapiro H."/>
            <person name="Bruce D."/>
            <person name="Schmutz J."/>
            <person name="Salamov A."/>
            <person name="Fey P."/>
            <person name="Gaudet P."/>
            <person name="Anjard C."/>
            <person name="Babu M.M."/>
            <person name="Basu S."/>
            <person name="Bushmanova Y."/>
            <person name="van der Wel H."/>
            <person name="Katoh-Kurasawa M."/>
            <person name="Dinh C."/>
            <person name="Coutinho P.M."/>
            <person name="Saito T."/>
            <person name="Elias M."/>
            <person name="Schaap P."/>
            <person name="Kay R.R."/>
            <person name="Henrissat B."/>
            <person name="Eichinger L."/>
            <person name="Rivero F."/>
            <person name="Putnam N.H."/>
            <person name="West C.M."/>
            <person name="Loomis W.F."/>
            <person name="Chisholm R.L."/>
            <person name="Shaulsky G."/>
            <person name="Strassmann J.E."/>
            <person name="Queller D.C."/>
            <person name="Kuspa A."/>
            <person name="Grigoriev I.V."/>
        </authorList>
    </citation>
    <scope>NUCLEOTIDE SEQUENCE [LARGE SCALE GENOMIC DNA]</scope>
    <source>
        <strain evidence="3">QSDP1</strain>
    </source>
</reference>
<dbReference type="InParanoid" id="F0Z9M6"/>
<evidence type="ECO:0000259" key="1">
    <source>
        <dbReference type="PROSITE" id="PS50897"/>
    </source>
</evidence>
<dbReference type="Pfam" id="PF08513">
    <property type="entry name" value="LisH"/>
    <property type="match status" value="1"/>
</dbReference>
<dbReference type="InterPro" id="IPR050618">
    <property type="entry name" value="Ubq-SigPath_Reg"/>
</dbReference>
<protein>
    <recommendedName>
        <fullName evidence="1">CTLH domain-containing protein</fullName>
    </recommendedName>
</protein>
<dbReference type="FunCoup" id="F0Z9M6">
    <property type="interactions" value="823"/>
</dbReference>
<dbReference type="SMART" id="SM00668">
    <property type="entry name" value="CTLH"/>
    <property type="match status" value="1"/>
</dbReference>